<evidence type="ECO:0000313" key="4">
    <source>
        <dbReference type="Proteomes" id="UP000658320"/>
    </source>
</evidence>
<evidence type="ECO:0000256" key="2">
    <source>
        <dbReference type="SAM" id="SignalP"/>
    </source>
</evidence>
<feature type="signal peptide" evidence="2">
    <location>
        <begin position="1"/>
        <end position="31"/>
    </location>
</feature>
<name>A0A918F4H8_9ACTN</name>
<feature type="chain" id="PRO_5037886201" description="Secreted protein" evidence="2">
    <location>
        <begin position="32"/>
        <end position="233"/>
    </location>
</feature>
<evidence type="ECO:0000256" key="1">
    <source>
        <dbReference type="SAM" id="MobiDB-lite"/>
    </source>
</evidence>
<reference evidence="3" key="2">
    <citation type="submission" date="2020-09" db="EMBL/GenBank/DDBJ databases">
        <authorList>
            <person name="Sun Q."/>
            <person name="Ohkuma M."/>
        </authorList>
    </citation>
    <scope>NUCLEOTIDE SEQUENCE</scope>
    <source>
        <strain evidence="3">JCM 4346</strain>
    </source>
</reference>
<sequence>MNTVRKRAGIAVTALATAMGTALVMPASAQAAPAGPDDRGLVEFSVVDTGAGIPRDHSFQLKDLTDYGIPRQTTEKLAAGEGTAAEEAPAAADAPPADRFDVVAEWKDRDGWDATMRKGWWNGGGGGFGLTKIDQKHNLSLDAVKATTMYPRPGPTGKEQIGPSTYNYRTEVLHVECSGWWIFRTCRVTEVKTVLAGIDYRKLGDGKAFGAVTAFCEGVPGRCPDWVRNAINL</sequence>
<evidence type="ECO:0008006" key="5">
    <source>
        <dbReference type="Google" id="ProtNLM"/>
    </source>
</evidence>
<organism evidence="3 4">
    <name type="scientific">Streptomyces aurantiogriseus</name>
    <dbReference type="NCBI Taxonomy" id="66870"/>
    <lineage>
        <taxon>Bacteria</taxon>
        <taxon>Bacillati</taxon>
        <taxon>Actinomycetota</taxon>
        <taxon>Actinomycetes</taxon>
        <taxon>Kitasatosporales</taxon>
        <taxon>Streptomycetaceae</taxon>
        <taxon>Streptomyces</taxon>
    </lineage>
</organism>
<dbReference type="EMBL" id="BMSX01000004">
    <property type="protein sequence ID" value="GGR06984.1"/>
    <property type="molecule type" value="Genomic_DNA"/>
</dbReference>
<protein>
    <recommendedName>
        <fullName evidence="5">Secreted protein</fullName>
    </recommendedName>
</protein>
<keyword evidence="4" id="KW-1185">Reference proteome</keyword>
<dbReference type="RefSeq" id="WP_189935082.1">
    <property type="nucleotide sequence ID" value="NZ_BMSX01000004.1"/>
</dbReference>
<proteinExistence type="predicted"/>
<dbReference type="AlphaFoldDB" id="A0A918F4H8"/>
<evidence type="ECO:0000313" key="3">
    <source>
        <dbReference type="EMBL" id="GGR06984.1"/>
    </source>
</evidence>
<dbReference type="Proteomes" id="UP000658320">
    <property type="component" value="Unassembled WGS sequence"/>
</dbReference>
<feature type="region of interest" description="Disordered" evidence="1">
    <location>
        <begin position="78"/>
        <end position="97"/>
    </location>
</feature>
<accession>A0A918F4H8</accession>
<gene>
    <name evidence="3" type="ORF">GCM10010251_23500</name>
</gene>
<comment type="caution">
    <text evidence="3">The sequence shown here is derived from an EMBL/GenBank/DDBJ whole genome shotgun (WGS) entry which is preliminary data.</text>
</comment>
<feature type="compositionally biased region" description="Low complexity" evidence="1">
    <location>
        <begin position="79"/>
        <end position="95"/>
    </location>
</feature>
<keyword evidence="2" id="KW-0732">Signal</keyword>
<reference evidence="3" key="1">
    <citation type="journal article" date="2014" name="Int. J. Syst. Evol. Microbiol.">
        <title>Complete genome sequence of Corynebacterium casei LMG S-19264T (=DSM 44701T), isolated from a smear-ripened cheese.</title>
        <authorList>
            <consortium name="US DOE Joint Genome Institute (JGI-PGF)"/>
            <person name="Walter F."/>
            <person name="Albersmeier A."/>
            <person name="Kalinowski J."/>
            <person name="Ruckert C."/>
        </authorList>
    </citation>
    <scope>NUCLEOTIDE SEQUENCE</scope>
    <source>
        <strain evidence="3">JCM 4346</strain>
    </source>
</reference>